<dbReference type="GO" id="GO:0016757">
    <property type="term" value="F:glycosyltransferase activity"/>
    <property type="evidence" value="ECO:0007669"/>
    <property type="project" value="InterPro"/>
</dbReference>
<feature type="non-terminal residue" evidence="2">
    <location>
        <position position="94"/>
    </location>
</feature>
<dbReference type="Gene3D" id="3.40.50.2000">
    <property type="entry name" value="Glycogen Phosphorylase B"/>
    <property type="match status" value="2"/>
</dbReference>
<keyword evidence="2" id="KW-0808">Transferase</keyword>
<evidence type="ECO:0000259" key="1">
    <source>
        <dbReference type="Pfam" id="PF00534"/>
    </source>
</evidence>
<protein>
    <submittedName>
        <fullName evidence="2">Glycosyltransferase</fullName>
    </submittedName>
</protein>
<dbReference type="SUPFAM" id="SSF53756">
    <property type="entry name" value="UDP-Glycosyltransferase/glycogen phosphorylase"/>
    <property type="match status" value="1"/>
</dbReference>
<dbReference type="RefSeq" id="WP_155459740.1">
    <property type="nucleotide sequence ID" value="NZ_WNHS01000566.1"/>
</dbReference>
<name>A0A6G2DXK3_STREE</name>
<dbReference type="Pfam" id="PF00534">
    <property type="entry name" value="Glycos_transf_1"/>
    <property type="match status" value="1"/>
</dbReference>
<dbReference type="Proteomes" id="UP000490982">
    <property type="component" value="Unassembled WGS sequence"/>
</dbReference>
<dbReference type="AlphaFoldDB" id="A0A6G2DXK3"/>
<gene>
    <name evidence="2" type="ORF">GM537_13210</name>
</gene>
<feature type="domain" description="Glycosyl transferase family 1" evidence="1">
    <location>
        <begin position="6"/>
        <end position="72"/>
    </location>
</feature>
<organism evidence="2 3">
    <name type="scientific">Streptococcus pneumoniae</name>
    <dbReference type="NCBI Taxonomy" id="1313"/>
    <lineage>
        <taxon>Bacteria</taxon>
        <taxon>Bacillati</taxon>
        <taxon>Bacillota</taxon>
        <taxon>Bacilli</taxon>
        <taxon>Lactobacillales</taxon>
        <taxon>Streptococcaceae</taxon>
        <taxon>Streptococcus</taxon>
    </lineage>
</organism>
<evidence type="ECO:0000313" key="3">
    <source>
        <dbReference type="Proteomes" id="UP000490982"/>
    </source>
</evidence>
<comment type="caution">
    <text evidence="2">The sequence shown here is derived from an EMBL/GenBank/DDBJ whole genome shotgun (WGS) entry which is preliminary data.</text>
</comment>
<sequence>PRTNPDPLPTVVLEAMACGKPVVGYRHGGVSEMVVEGTNGLLAIPGQSQELSDAILELVSDPEKRLQFGQASVRRQGESFSLESYIRSFSELYK</sequence>
<dbReference type="InterPro" id="IPR001296">
    <property type="entry name" value="Glyco_trans_1"/>
</dbReference>
<dbReference type="EMBL" id="WNHS01000566">
    <property type="protein sequence ID" value="MTW25735.1"/>
    <property type="molecule type" value="Genomic_DNA"/>
</dbReference>
<accession>A0A6G2DXK3</accession>
<evidence type="ECO:0000313" key="2">
    <source>
        <dbReference type="EMBL" id="MTW25735.1"/>
    </source>
</evidence>
<dbReference type="PANTHER" id="PTHR12526">
    <property type="entry name" value="GLYCOSYLTRANSFERASE"/>
    <property type="match status" value="1"/>
</dbReference>
<feature type="non-terminal residue" evidence="2">
    <location>
        <position position="1"/>
    </location>
</feature>
<proteinExistence type="predicted"/>
<dbReference type="CDD" id="cd03801">
    <property type="entry name" value="GT4_PimA-like"/>
    <property type="match status" value="1"/>
</dbReference>
<reference evidence="2 3" key="1">
    <citation type="submission" date="2019-11" db="EMBL/GenBank/DDBJ databases">
        <title>Growth characteristics of pneumococcus vary with the chemical composition of the capsule and with environmental conditions.</title>
        <authorList>
            <person name="Tothpal A."/>
            <person name="Desobry K."/>
            <person name="Joshi S."/>
            <person name="Wyllie A.L."/>
            <person name="Weinberger D.M."/>
        </authorList>
    </citation>
    <scope>NUCLEOTIDE SEQUENCE [LARGE SCALE GENOMIC DNA]</scope>
    <source>
        <strain evidence="3">pnumococcus23A</strain>
    </source>
</reference>